<reference evidence="2 3" key="1">
    <citation type="journal article" date="2019" name="Commun. Biol.">
        <title>The bagworm genome reveals a unique fibroin gene that provides high tensile strength.</title>
        <authorList>
            <person name="Kono N."/>
            <person name="Nakamura H."/>
            <person name="Ohtoshi R."/>
            <person name="Tomita M."/>
            <person name="Numata K."/>
            <person name="Arakawa K."/>
        </authorList>
    </citation>
    <scope>NUCLEOTIDE SEQUENCE [LARGE SCALE GENOMIC DNA]</scope>
</reference>
<dbReference type="InterPro" id="IPR000477">
    <property type="entry name" value="RT_dom"/>
</dbReference>
<dbReference type="PROSITE" id="PS50878">
    <property type="entry name" value="RT_POL"/>
    <property type="match status" value="1"/>
</dbReference>
<accession>A0A4C1SAL9</accession>
<dbReference type="SUPFAM" id="SSF56672">
    <property type="entry name" value="DNA/RNA polymerases"/>
    <property type="match status" value="1"/>
</dbReference>
<feature type="domain" description="Reverse transcriptase" evidence="1">
    <location>
        <begin position="1"/>
        <end position="194"/>
    </location>
</feature>
<gene>
    <name evidence="2" type="ORF">EVAR_455_1</name>
</gene>
<evidence type="ECO:0000259" key="1">
    <source>
        <dbReference type="PROSITE" id="PS50878"/>
    </source>
</evidence>
<dbReference type="Pfam" id="PF00078">
    <property type="entry name" value="RVT_1"/>
    <property type="match status" value="1"/>
</dbReference>
<dbReference type="GO" id="GO:0071897">
    <property type="term" value="P:DNA biosynthetic process"/>
    <property type="evidence" value="ECO:0007669"/>
    <property type="project" value="UniProtKB-ARBA"/>
</dbReference>
<comment type="caution">
    <text evidence="2">The sequence shown here is derived from an EMBL/GenBank/DDBJ whole genome shotgun (WGS) entry which is preliminary data.</text>
</comment>
<dbReference type="InterPro" id="IPR043502">
    <property type="entry name" value="DNA/RNA_pol_sf"/>
</dbReference>
<proteinExistence type="predicted"/>
<protein>
    <submittedName>
        <fullName evidence="2">115 kDa protein in type-1 retrotransposable element R1DM</fullName>
    </submittedName>
</protein>
<keyword evidence="3" id="KW-1185">Reference proteome</keyword>
<dbReference type="OrthoDB" id="411871at2759"/>
<dbReference type="PANTHER" id="PTHR19446">
    <property type="entry name" value="REVERSE TRANSCRIPTASES"/>
    <property type="match status" value="1"/>
</dbReference>
<evidence type="ECO:0000313" key="3">
    <source>
        <dbReference type="Proteomes" id="UP000299102"/>
    </source>
</evidence>
<dbReference type="AlphaFoldDB" id="A0A4C1SAL9"/>
<dbReference type="CDD" id="cd01650">
    <property type="entry name" value="RT_nLTR_like"/>
    <property type="match status" value="1"/>
</dbReference>
<evidence type="ECO:0000313" key="2">
    <source>
        <dbReference type="EMBL" id="GBO99133.1"/>
    </source>
</evidence>
<dbReference type="STRING" id="151549.A0A4C1SAL9"/>
<organism evidence="2 3">
    <name type="scientific">Eumeta variegata</name>
    <name type="common">Bagworm moth</name>
    <name type="synonym">Eumeta japonica</name>
    <dbReference type="NCBI Taxonomy" id="151549"/>
    <lineage>
        <taxon>Eukaryota</taxon>
        <taxon>Metazoa</taxon>
        <taxon>Ecdysozoa</taxon>
        <taxon>Arthropoda</taxon>
        <taxon>Hexapoda</taxon>
        <taxon>Insecta</taxon>
        <taxon>Pterygota</taxon>
        <taxon>Neoptera</taxon>
        <taxon>Endopterygota</taxon>
        <taxon>Lepidoptera</taxon>
        <taxon>Glossata</taxon>
        <taxon>Ditrysia</taxon>
        <taxon>Tineoidea</taxon>
        <taxon>Psychidae</taxon>
        <taxon>Oiketicinae</taxon>
        <taxon>Eumeta</taxon>
    </lineage>
</organism>
<dbReference type="EMBL" id="BGZK01000002">
    <property type="protein sequence ID" value="GBO99133.1"/>
    <property type="molecule type" value="Genomic_DNA"/>
</dbReference>
<name>A0A4C1SAL9_EUMVA</name>
<sequence length="197" mass="21768">MRDQSDCQHGFTRGRSTVTALSEILGAVGSSSSASKYVQLIFLDISGAFDNAWWPMILLKLKQKGCPPNLYKMMRDCFTNRRIWFIVGGRAESRTPITGCPQGSVVGPALWNLLLDDMFRLPLPVGCRLVAYADDVTAVVEGDSRALIEKKSKELLDTVAAWGIRNRLEFSSSKSRTMTIKGRLQRAPVLGLQGVCQ</sequence>
<dbReference type="Proteomes" id="UP000299102">
    <property type="component" value="Unassembled WGS sequence"/>
</dbReference>